<protein>
    <submittedName>
        <fullName evidence="1">Uncharacterized protein</fullName>
    </submittedName>
</protein>
<dbReference type="OrthoDB" id="10564336at2759"/>
<dbReference type="RefSeq" id="XP_007398520.1">
    <property type="nucleotide sequence ID" value="XM_007398458.1"/>
</dbReference>
<dbReference type="GeneID" id="18910347"/>
<reference evidence="1 2" key="1">
    <citation type="journal article" date="2012" name="BMC Genomics">
        <title>Comparative genomics of the white-rot fungi, Phanerochaete carnosa and P. chrysosporium, to elucidate the genetic basis of the distinct wood types they colonize.</title>
        <authorList>
            <person name="Suzuki H."/>
            <person name="MacDonald J."/>
            <person name="Syed K."/>
            <person name="Salamov A."/>
            <person name="Hori C."/>
            <person name="Aerts A."/>
            <person name="Henrissat B."/>
            <person name="Wiebenga A."/>
            <person name="vanKuyk P.A."/>
            <person name="Barry K."/>
            <person name="Lindquist E."/>
            <person name="LaButti K."/>
            <person name="Lapidus A."/>
            <person name="Lucas S."/>
            <person name="Coutinho P."/>
            <person name="Gong Y."/>
            <person name="Samejima M."/>
            <person name="Mahadevan R."/>
            <person name="Abou-Zaid M."/>
            <person name="de Vries R.P."/>
            <person name="Igarashi K."/>
            <person name="Yadav J.S."/>
            <person name="Grigoriev I.V."/>
            <person name="Master E.R."/>
        </authorList>
    </citation>
    <scope>NUCLEOTIDE SEQUENCE [LARGE SCALE GENOMIC DNA]</scope>
    <source>
        <strain evidence="1 2">HHB-10118-sp</strain>
    </source>
</reference>
<organism evidence="1 2">
    <name type="scientific">Phanerochaete carnosa (strain HHB-10118-sp)</name>
    <name type="common">White-rot fungus</name>
    <name type="synonym">Peniophora carnosa</name>
    <dbReference type="NCBI Taxonomy" id="650164"/>
    <lineage>
        <taxon>Eukaryota</taxon>
        <taxon>Fungi</taxon>
        <taxon>Dikarya</taxon>
        <taxon>Basidiomycota</taxon>
        <taxon>Agaricomycotina</taxon>
        <taxon>Agaricomycetes</taxon>
        <taxon>Polyporales</taxon>
        <taxon>Phanerochaetaceae</taxon>
        <taxon>Phanerochaete</taxon>
    </lineage>
</organism>
<keyword evidence="2" id="KW-1185">Reference proteome</keyword>
<dbReference type="AlphaFoldDB" id="K5VQX3"/>
<dbReference type="EMBL" id="JH930474">
    <property type="protein sequence ID" value="EKM53843.1"/>
    <property type="molecule type" value="Genomic_DNA"/>
</dbReference>
<gene>
    <name evidence="1" type="ORF">PHACADRAFT_186390</name>
</gene>
<evidence type="ECO:0000313" key="1">
    <source>
        <dbReference type="EMBL" id="EKM53843.1"/>
    </source>
</evidence>
<dbReference type="KEGG" id="pco:PHACADRAFT_186390"/>
<proteinExistence type="predicted"/>
<dbReference type="Proteomes" id="UP000008370">
    <property type="component" value="Unassembled WGS sequence"/>
</dbReference>
<dbReference type="HOGENOM" id="CLU_032928_0_0_1"/>
<accession>K5VQX3</accession>
<name>K5VQX3_PHACS</name>
<evidence type="ECO:0000313" key="2">
    <source>
        <dbReference type="Proteomes" id="UP000008370"/>
    </source>
</evidence>
<dbReference type="InParanoid" id="K5VQX3"/>
<sequence>MDVEYSASFEDVANELNHEVSLTLSTEVWSKLPNELIDATICSLLPADPHERMIRPAKKILSSMSLVCHRWAQLFRPIPFHRLVLARSFDAWYLSKIFSSSTSSWLALHVQLITFKQLGMLSNPESSRCLSVGALSALCQTSYAFQDRAGGRWPVFPLRLRPVWSNLKLRLTRLNLASYRLHSFSTLLRLLGALHLLEELDMYRVCWARDFILQVPGCRASFQHIRRVRLRDCSQRWPAILLFIAPSIGHSYRTRAYALSHPAPSELLAFSKISELFYRQCPNLRMTAFQRQPANSEAEYAFSVHLMPWDDGSLSRSYLEVAFITRSAGAQAGDGLRSLHRLVIALCKNISVDNLLEMPWKAIDDSVSSACLMAPLVLVDSGVSLAQFDVLTKRLPARIPHCNVTLRHTLRSPDATTLEPTLSTRETWTEELRIAPFARRHLPQYVRI</sequence>